<evidence type="ECO:0000259" key="4">
    <source>
        <dbReference type="PROSITE" id="PS50052"/>
    </source>
</evidence>
<dbReference type="PANTHER" id="PTHR23117">
    <property type="entry name" value="GUANYLATE KINASE-RELATED"/>
    <property type="match status" value="1"/>
</dbReference>
<evidence type="ECO:0000313" key="5">
    <source>
        <dbReference type="Proteomes" id="UP000504635"/>
    </source>
</evidence>
<dbReference type="PANTHER" id="PTHR23117:SF13">
    <property type="entry name" value="GUANYLATE KINASE"/>
    <property type="match status" value="1"/>
</dbReference>
<dbReference type="InterPro" id="IPR008145">
    <property type="entry name" value="GK/Ca_channel_bsu"/>
</dbReference>
<proteinExistence type="inferred from homology"/>
<organism evidence="5 6">
    <name type="scientific">Sitophilus oryzae</name>
    <name type="common">Rice weevil</name>
    <name type="synonym">Curculio oryzae</name>
    <dbReference type="NCBI Taxonomy" id="7048"/>
    <lineage>
        <taxon>Eukaryota</taxon>
        <taxon>Metazoa</taxon>
        <taxon>Ecdysozoa</taxon>
        <taxon>Arthropoda</taxon>
        <taxon>Hexapoda</taxon>
        <taxon>Insecta</taxon>
        <taxon>Pterygota</taxon>
        <taxon>Neoptera</taxon>
        <taxon>Endopterygota</taxon>
        <taxon>Coleoptera</taxon>
        <taxon>Polyphaga</taxon>
        <taxon>Cucujiformia</taxon>
        <taxon>Curculionidae</taxon>
        <taxon>Dryophthorinae</taxon>
        <taxon>Sitophilus</taxon>
    </lineage>
</organism>
<dbReference type="AlphaFoldDB" id="A0A6J2XAY5"/>
<dbReference type="CDD" id="cd00071">
    <property type="entry name" value="GMPK"/>
    <property type="match status" value="1"/>
</dbReference>
<keyword evidence="3 6" id="KW-0418">Kinase</keyword>
<dbReference type="InterPro" id="IPR027417">
    <property type="entry name" value="P-loop_NTPase"/>
</dbReference>
<dbReference type="GO" id="GO:0005829">
    <property type="term" value="C:cytosol"/>
    <property type="evidence" value="ECO:0007669"/>
    <property type="project" value="TreeGrafter"/>
</dbReference>
<sequence length="175" mass="19538">MAHHKLLVFCGPSGSGKSTLVNKMMLEYPDKFGFSVSHTTRNPRPGELNETAVFSGNIYGTSKAAVEDVIHRGKVCVLDIDVQGVKQIKKSSYKPWYVFVAPPSLEELENRLRGRNTENEESLQQRLTVANEELVYGNTPGNFDLIIINNDLNHAYNALKGFLVQNVLKNFINGN</sequence>
<dbReference type="GeneID" id="115876671"/>
<dbReference type="Proteomes" id="UP000504635">
    <property type="component" value="Unplaced"/>
</dbReference>
<evidence type="ECO:0000256" key="2">
    <source>
        <dbReference type="ARBA" id="ARBA00022679"/>
    </source>
</evidence>
<accession>A0A6J2XAY5</accession>
<reference evidence="6" key="1">
    <citation type="submission" date="2025-08" db="UniProtKB">
        <authorList>
            <consortium name="RefSeq"/>
        </authorList>
    </citation>
    <scope>IDENTIFICATION</scope>
    <source>
        <tissue evidence="6">Gonads</tissue>
    </source>
</reference>
<dbReference type="OrthoDB" id="6334211at2759"/>
<protein>
    <submittedName>
        <fullName evidence="6">Guanylate kinase isoform X2</fullName>
    </submittedName>
</protein>
<evidence type="ECO:0000313" key="6">
    <source>
        <dbReference type="RefSeq" id="XP_030748407.1"/>
    </source>
</evidence>
<dbReference type="SUPFAM" id="SSF52540">
    <property type="entry name" value="P-loop containing nucleoside triphosphate hydrolases"/>
    <property type="match status" value="1"/>
</dbReference>
<dbReference type="InterPro" id="IPR008144">
    <property type="entry name" value="Guanylate_kin-like_dom"/>
</dbReference>
<evidence type="ECO:0000256" key="3">
    <source>
        <dbReference type="ARBA" id="ARBA00022777"/>
    </source>
</evidence>
<name>A0A6J2XAY5_SITOR</name>
<gene>
    <name evidence="6" type="primary">LOC115876671</name>
</gene>
<evidence type="ECO:0000256" key="1">
    <source>
        <dbReference type="ARBA" id="ARBA00005790"/>
    </source>
</evidence>
<comment type="similarity">
    <text evidence="1">Belongs to the guanylate kinase family.</text>
</comment>
<dbReference type="RefSeq" id="XP_030748407.1">
    <property type="nucleotide sequence ID" value="XM_030892547.1"/>
</dbReference>
<dbReference type="SMART" id="SM00072">
    <property type="entry name" value="GuKc"/>
    <property type="match status" value="1"/>
</dbReference>
<dbReference type="PROSITE" id="PS50052">
    <property type="entry name" value="GUANYLATE_KINASE_2"/>
    <property type="match status" value="1"/>
</dbReference>
<keyword evidence="2" id="KW-0808">Transferase</keyword>
<dbReference type="GO" id="GO:0004385">
    <property type="term" value="F:GMP kinase activity"/>
    <property type="evidence" value="ECO:0007669"/>
    <property type="project" value="TreeGrafter"/>
</dbReference>
<dbReference type="Gene3D" id="3.30.63.10">
    <property type="entry name" value="Guanylate Kinase phosphate binding domain"/>
    <property type="match status" value="1"/>
</dbReference>
<dbReference type="Gene3D" id="3.40.50.300">
    <property type="entry name" value="P-loop containing nucleotide triphosphate hydrolases"/>
    <property type="match status" value="2"/>
</dbReference>
<feature type="domain" description="Guanylate kinase-like" evidence="4">
    <location>
        <begin position="4"/>
        <end position="164"/>
    </location>
</feature>
<dbReference type="Pfam" id="PF00625">
    <property type="entry name" value="Guanylate_kin"/>
    <property type="match status" value="1"/>
</dbReference>
<keyword evidence="5" id="KW-1185">Reference proteome</keyword>